<dbReference type="EnsemblPlants" id="EMT05241">
    <property type="protein sequence ID" value="EMT05241"/>
    <property type="gene ID" value="F775_32335"/>
</dbReference>
<name>M8AL79_AEGTA</name>
<dbReference type="AlphaFoldDB" id="M8AL79"/>
<organism evidence="1">
    <name type="scientific">Aegilops tauschii</name>
    <name type="common">Tausch's goatgrass</name>
    <name type="synonym">Aegilops squarrosa</name>
    <dbReference type="NCBI Taxonomy" id="37682"/>
    <lineage>
        <taxon>Eukaryota</taxon>
        <taxon>Viridiplantae</taxon>
        <taxon>Streptophyta</taxon>
        <taxon>Embryophyta</taxon>
        <taxon>Tracheophyta</taxon>
        <taxon>Spermatophyta</taxon>
        <taxon>Magnoliopsida</taxon>
        <taxon>Liliopsida</taxon>
        <taxon>Poales</taxon>
        <taxon>Poaceae</taxon>
        <taxon>BOP clade</taxon>
        <taxon>Pooideae</taxon>
        <taxon>Triticodae</taxon>
        <taxon>Triticeae</taxon>
        <taxon>Triticinae</taxon>
        <taxon>Aegilops</taxon>
    </lineage>
</organism>
<proteinExistence type="predicted"/>
<reference evidence="1" key="1">
    <citation type="submission" date="2015-06" db="UniProtKB">
        <authorList>
            <consortium name="EnsemblPlants"/>
        </authorList>
    </citation>
    <scope>IDENTIFICATION</scope>
</reference>
<evidence type="ECO:0000313" key="1">
    <source>
        <dbReference type="EnsemblPlants" id="EMT05241"/>
    </source>
</evidence>
<accession>M8AL79</accession>
<sequence length="80" mass="8322">MAGIGQVRWEAAMPEIVRCASTLSPALLRALSLVHGSPLSTELQIHDTSSEVSSGKGYHLATPLSSSFILSNPSGDICVA</sequence>
<protein>
    <submittedName>
        <fullName evidence="1">Uncharacterized protein</fullName>
    </submittedName>
</protein>